<evidence type="ECO:0000256" key="1">
    <source>
        <dbReference type="ARBA" id="ARBA00022679"/>
    </source>
</evidence>
<accession>A0ABT6QWI1</accession>
<proteinExistence type="predicted"/>
<dbReference type="GO" id="GO:0016740">
    <property type="term" value="F:transferase activity"/>
    <property type="evidence" value="ECO:0007669"/>
    <property type="project" value="UniProtKB-KW"/>
</dbReference>
<reference evidence="3 4" key="1">
    <citation type="submission" date="2023-02" db="EMBL/GenBank/DDBJ databases">
        <title>Pseudomonas chrutzelriedensis sp. nov., a potently antifungal strain isolated from moss.</title>
        <authorList>
            <person name="Schnyder A."/>
            <person name="Kalawong R."/>
            <person name="Eberl L."/>
            <person name="Agnoli K."/>
        </authorList>
    </citation>
    <scope>NUCLEOTIDE SEQUENCE [LARGE SCALE GENOMIC DNA]</scope>
    <source>
        <strain evidence="3 4">681</strain>
    </source>
</reference>
<sequence>MLKRLSDGVWLVSTEHPPGTRREEARLRIRDRVRAVLADELGLSVEAISVVSQPGQAPLLLIRGLSQPGLSISHELGFSLAAINLHGPVGVDLMRMQAGTDWQPVARDYLGPEVTARLLATPEYQRPWAFALAWCKQEARLKCHGHRLVEWALAPTMAAPVIELDLPYPYVGAIATP</sequence>
<protein>
    <submittedName>
        <fullName evidence="3">4'-phosphopantetheinyl transferase superfamily protein</fullName>
    </submittedName>
</protein>
<comment type="caution">
    <text evidence="3">The sequence shown here is derived from an EMBL/GenBank/DDBJ whole genome shotgun (WGS) entry which is preliminary data.</text>
</comment>
<name>A0ABT6QWI1_9PSED</name>
<evidence type="ECO:0000313" key="3">
    <source>
        <dbReference type="EMBL" id="MDI2595268.1"/>
    </source>
</evidence>
<gene>
    <name evidence="3" type="ORF">POF45_28165</name>
</gene>
<dbReference type="RefSeq" id="WP_259502416.1">
    <property type="nucleotide sequence ID" value="NZ_JARBWL010000002.1"/>
</dbReference>
<evidence type="ECO:0000313" key="4">
    <source>
        <dbReference type="Proteomes" id="UP001159100"/>
    </source>
</evidence>
<keyword evidence="4" id="KW-1185">Reference proteome</keyword>
<evidence type="ECO:0000259" key="2">
    <source>
        <dbReference type="Pfam" id="PF01648"/>
    </source>
</evidence>
<dbReference type="SUPFAM" id="SSF56214">
    <property type="entry name" value="4'-phosphopantetheinyl transferase"/>
    <property type="match status" value="1"/>
</dbReference>
<dbReference type="InterPro" id="IPR037143">
    <property type="entry name" value="4-PPantetheinyl_Trfase_dom_sf"/>
</dbReference>
<dbReference type="Gene3D" id="3.90.470.20">
    <property type="entry name" value="4'-phosphopantetheinyl transferase domain"/>
    <property type="match status" value="1"/>
</dbReference>
<keyword evidence="1 3" id="KW-0808">Transferase</keyword>
<organism evidence="3 4">
    <name type="scientific">Pseudomonas fungipugnans</name>
    <dbReference type="NCBI Taxonomy" id="3024217"/>
    <lineage>
        <taxon>Bacteria</taxon>
        <taxon>Pseudomonadati</taxon>
        <taxon>Pseudomonadota</taxon>
        <taxon>Gammaproteobacteria</taxon>
        <taxon>Pseudomonadales</taxon>
        <taxon>Pseudomonadaceae</taxon>
        <taxon>Pseudomonas</taxon>
    </lineage>
</organism>
<feature type="domain" description="4'-phosphopantetheinyl transferase" evidence="2">
    <location>
        <begin position="88"/>
        <end position="150"/>
    </location>
</feature>
<dbReference type="EMBL" id="JARBWL010000002">
    <property type="protein sequence ID" value="MDI2595268.1"/>
    <property type="molecule type" value="Genomic_DNA"/>
</dbReference>
<dbReference type="InterPro" id="IPR008278">
    <property type="entry name" value="4-PPantetheinyl_Trfase_dom"/>
</dbReference>
<dbReference type="Proteomes" id="UP001159100">
    <property type="component" value="Unassembled WGS sequence"/>
</dbReference>
<dbReference type="Pfam" id="PF01648">
    <property type="entry name" value="ACPS"/>
    <property type="match status" value="1"/>
</dbReference>